<organism evidence="2 3">
    <name type="scientific">Methylobacterium isbiliense</name>
    <dbReference type="NCBI Taxonomy" id="315478"/>
    <lineage>
        <taxon>Bacteria</taxon>
        <taxon>Pseudomonadati</taxon>
        <taxon>Pseudomonadota</taxon>
        <taxon>Alphaproteobacteria</taxon>
        <taxon>Hyphomicrobiales</taxon>
        <taxon>Methylobacteriaceae</taxon>
        <taxon>Methylobacterium</taxon>
    </lineage>
</organism>
<feature type="region of interest" description="Disordered" evidence="1">
    <location>
        <begin position="91"/>
        <end position="133"/>
    </location>
</feature>
<dbReference type="Proteomes" id="UP001055153">
    <property type="component" value="Unassembled WGS sequence"/>
</dbReference>
<dbReference type="EMBL" id="BPQQ01000062">
    <property type="protein sequence ID" value="GJE02859.1"/>
    <property type="molecule type" value="Genomic_DNA"/>
</dbReference>
<proteinExistence type="predicted"/>
<comment type="caution">
    <text evidence="2">The sequence shown here is derived from an EMBL/GenBank/DDBJ whole genome shotgun (WGS) entry which is preliminary data.</text>
</comment>
<accession>A0ABQ4SM83</accession>
<protein>
    <recommendedName>
        <fullName evidence="4">DUF3618 domain-containing protein</fullName>
    </recommendedName>
</protein>
<reference evidence="2" key="1">
    <citation type="journal article" date="2021" name="Front. Microbiol.">
        <title>Comprehensive Comparative Genomics and Phenotyping of Methylobacterium Species.</title>
        <authorList>
            <person name="Alessa O."/>
            <person name="Ogura Y."/>
            <person name="Fujitani Y."/>
            <person name="Takami H."/>
            <person name="Hayashi T."/>
            <person name="Sahin N."/>
            <person name="Tani A."/>
        </authorList>
    </citation>
    <scope>NUCLEOTIDE SEQUENCE</scope>
    <source>
        <strain evidence="2">DSM 17168</strain>
    </source>
</reference>
<evidence type="ECO:0000313" key="2">
    <source>
        <dbReference type="EMBL" id="GJE02859.1"/>
    </source>
</evidence>
<gene>
    <name evidence="2" type="ORF">GMJLKIPL_4808</name>
</gene>
<dbReference type="RefSeq" id="WP_238240112.1">
    <property type="nucleotide sequence ID" value="NZ_BPQQ01000062.1"/>
</dbReference>
<reference evidence="2" key="2">
    <citation type="submission" date="2021-08" db="EMBL/GenBank/DDBJ databases">
        <authorList>
            <person name="Tani A."/>
            <person name="Ola A."/>
            <person name="Ogura Y."/>
            <person name="Katsura K."/>
            <person name="Hayashi T."/>
        </authorList>
    </citation>
    <scope>NUCLEOTIDE SEQUENCE</scope>
    <source>
        <strain evidence="2">DSM 17168</strain>
    </source>
</reference>
<name>A0ABQ4SM83_9HYPH</name>
<dbReference type="Pfam" id="PF12277">
    <property type="entry name" value="DUF3618"/>
    <property type="match status" value="1"/>
</dbReference>
<dbReference type="InterPro" id="IPR022062">
    <property type="entry name" value="DUF3618"/>
</dbReference>
<evidence type="ECO:0008006" key="4">
    <source>
        <dbReference type="Google" id="ProtNLM"/>
    </source>
</evidence>
<keyword evidence="3" id="KW-1185">Reference proteome</keyword>
<evidence type="ECO:0000256" key="1">
    <source>
        <dbReference type="SAM" id="MobiDB-lite"/>
    </source>
</evidence>
<evidence type="ECO:0000313" key="3">
    <source>
        <dbReference type="Proteomes" id="UP001055153"/>
    </source>
</evidence>
<sequence length="133" mass="14760">MTQSISDLEHDIEETRARLDQTIDRIQDRLTPASILDEMLGTVRQSPMNGLYDGALAAVRRNPVPVMLIAAGVGWLLHRVSEDARRRRHLEETARSAEAVPVRNDGAARIYDPDRASDRPSPNGIARPEAAQI</sequence>